<dbReference type="InterPro" id="IPR021401">
    <property type="entry name" value="DUF3040"/>
</dbReference>
<dbReference type="EMBL" id="BOMI01000075">
    <property type="protein sequence ID" value="GID75304.1"/>
    <property type="molecule type" value="Genomic_DNA"/>
</dbReference>
<keyword evidence="1" id="KW-0472">Membrane</keyword>
<name>A0ABQ3Y5N5_9ACTN</name>
<keyword evidence="3" id="KW-1185">Reference proteome</keyword>
<evidence type="ECO:0000256" key="1">
    <source>
        <dbReference type="SAM" id="Phobius"/>
    </source>
</evidence>
<keyword evidence="1" id="KW-0812">Transmembrane</keyword>
<protein>
    <recommendedName>
        <fullName evidence="4">DUF3040 domain-containing protein</fullName>
    </recommendedName>
</protein>
<reference evidence="2 3" key="1">
    <citation type="submission" date="2021-01" db="EMBL/GenBank/DDBJ databases">
        <title>Whole genome shotgun sequence of Actinoplanes deccanensis NBRC 13994.</title>
        <authorList>
            <person name="Komaki H."/>
            <person name="Tamura T."/>
        </authorList>
    </citation>
    <scope>NUCLEOTIDE SEQUENCE [LARGE SCALE GENOMIC DNA]</scope>
    <source>
        <strain evidence="2 3">NBRC 13994</strain>
    </source>
</reference>
<comment type="caution">
    <text evidence="2">The sequence shown here is derived from an EMBL/GenBank/DDBJ whole genome shotgun (WGS) entry which is preliminary data.</text>
</comment>
<evidence type="ECO:0000313" key="2">
    <source>
        <dbReference type="EMBL" id="GID75304.1"/>
    </source>
</evidence>
<proteinExistence type="predicted"/>
<sequence length="100" mass="11322">MLDPTDKAAFDGLVTHLRENDPRFCRHLDRMSRPKRRLRTALAILLWTVAPLCVVYGGWTGLLLSVLAVGYGSYLFAKRNGNAPAPAWWTAQPFRPSWPQ</sequence>
<dbReference type="Pfam" id="PF11239">
    <property type="entry name" value="DUF3040"/>
    <property type="match status" value="1"/>
</dbReference>
<gene>
    <name evidence="2" type="ORF">Ade02nite_39450</name>
</gene>
<evidence type="ECO:0000313" key="3">
    <source>
        <dbReference type="Proteomes" id="UP000609879"/>
    </source>
</evidence>
<feature type="transmembrane region" description="Helical" evidence="1">
    <location>
        <begin position="40"/>
        <end position="59"/>
    </location>
</feature>
<keyword evidence="1" id="KW-1133">Transmembrane helix</keyword>
<dbReference type="RefSeq" id="WP_203765470.1">
    <property type="nucleotide sequence ID" value="NZ_BAAABO010000019.1"/>
</dbReference>
<organism evidence="2 3">
    <name type="scientific">Paractinoplanes deccanensis</name>
    <dbReference type="NCBI Taxonomy" id="113561"/>
    <lineage>
        <taxon>Bacteria</taxon>
        <taxon>Bacillati</taxon>
        <taxon>Actinomycetota</taxon>
        <taxon>Actinomycetes</taxon>
        <taxon>Micromonosporales</taxon>
        <taxon>Micromonosporaceae</taxon>
        <taxon>Paractinoplanes</taxon>
    </lineage>
</organism>
<evidence type="ECO:0008006" key="4">
    <source>
        <dbReference type="Google" id="ProtNLM"/>
    </source>
</evidence>
<dbReference type="Proteomes" id="UP000609879">
    <property type="component" value="Unassembled WGS sequence"/>
</dbReference>
<accession>A0ABQ3Y5N5</accession>